<organism evidence="1">
    <name type="scientific">Rhizophora mucronata</name>
    <name type="common">Asiatic mangrove</name>
    <dbReference type="NCBI Taxonomy" id="61149"/>
    <lineage>
        <taxon>Eukaryota</taxon>
        <taxon>Viridiplantae</taxon>
        <taxon>Streptophyta</taxon>
        <taxon>Embryophyta</taxon>
        <taxon>Tracheophyta</taxon>
        <taxon>Spermatophyta</taxon>
        <taxon>Magnoliopsida</taxon>
        <taxon>eudicotyledons</taxon>
        <taxon>Gunneridae</taxon>
        <taxon>Pentapetalae</taxon>
        <taxon>rosids</taxon>
        <taxon>fabids</taxon>
        <taxon>Malpighiales</taxon>
        <taxon>Rhizophoraceae</taxon>
        <taxon>Rhizophora</taxon>
    </lineage>
</organism>
<accession>A0A2P2NIC8</accession>
<reference evidence="1" key="1">
    <citation type="submission" date="2018-02" db="EMBL/GenBank/DDBJ databases">
        <title>Rhizophora mucronata_Transcriptome.</title>
        <authorList>
            <person name="Meera S.P."/>
            <person name="Sreeshan A."/>
            <person name="Augustine A."/>
        </authorList>
    </citation>
    <scope>NUCLEOTIDE SEQUENCE</scope>
    <source>
        <tissue evidence="1">Leaf</tissue>
    </source>
</reference>
<protein>
    <submittedName>
        <fullName evidence="1">Uncharacterized protein</fullName>
    </submittedName>
</protein>
<proteinExistence type="predicted"/>
<dbReference type="EMBL" id="GGEC01061767">
    <property type="protein sequence ID" value="MBX42251.1"/>
    <property type="molecule type" value="Transcribed_RNA"/>
</dbReference>
<sequence>MTHLCEEETQYLALILLCLLLEVFSSSQPFFFCCHYTNLFWGILK</sequence>
<dbReference type="AlphaFoldDB" id="A0A2P2NIC8"/>
<evidence type="ECO:0000313" key="1">
    <source>
        <dbReference type="EMBL" id="MBX42251.1"/>
    </source>
</evidence>
<name>A0A2P2NIC8_RHIMU</name>